<dbReference type="EMBL" id="MNBE01000274">
    <property type="protein sequence ID" value="OKP11653.1"/>
    <property type="molecule type" value="Genomic_DNA"/>
</dbReference>
<feature type="region of interest" description="Disordered" evidence="1">
    <location>
        <begin position="121"/>
        <end position="177"/>
    </location>
</feature>
<feature type="compositionally biased region" description="Polar residues" evidence="1">
    <location>
        <begin position="121"/>
        <end position="137"/>
    </location>
</feature>
<evidence type="ECO:0000313" key="4">
    <source>
        <dbReference type="Proteomes" id="UP000186955"/>
    </source>
</evidence>
<dbReference type="Proteomes" id="UP000186955">
    <property type="component" value="Unassembled WGS sequence"/>
</dbReference>
<feature type="chain" id="PRO_5013384537" evidence="2">
    <location>
        <begin position="17"/>
        <end position="202"/>
    </location>
</feature>
<gene>
    <name evidence="3" type="ORF">PENSUB_2725</name>
</gene>
<feature type="signal peptide" evidence="2">
    <location>
        <begin position="1"/>
        <end position="16"/>
    </location>
</feature>
<sequence length="202" mass="19630">MHKFFAAILFAVSALASPAPDTSSAIGTSDSPANLDLGSISSYAAGLEVAIPSSILTVMETAIPASWQDEVITDPAFRSSVASAAAAGTYPAWYNELPSSVKAWASSNFDAQVLGVPSTTKNVASETGSTGTQSVSNAVQTTSSGSSAAATSVASSRSGSGSSSVSASASPAKSTGGASLPTSGAIMGVAGVAGVLSLAVML</sequence>
<name>A0A1Q5UGS2_9EURO</name>
<keyword evidence="4" id="KW-1185">Reference proteome</keyword>
<organism evidence="3 4">
    <name type="scientific">Penicillium subrubescens</name>
    <dbReference type="NCBI Taxonomy" id="1316194"/>
    <lineage>
        <taxon>Eukaryota</taxon>
        <taxon>Fungi</taxon>
        <taxon>Dikarya</taxon>
        <taxon>Ascomycota</taxon>
        <taxon>Pezizomycotina</taxon>
        <taxon>Eurotiomycetes</taxon>
        <taxon>Eurotiomycetidae</taxon>
        <taxon>Eurotiales</taxon>
        <taxon>Aspergillaceae</taxon>
        <taxon>Penicillium</taxon>
    </lineage>
</organism>
<keyword evidence="2" id="KW-0732">Signal</keyword>
<reference evidence="3 4" key="1">
    <citation type="submission" date="2016-10" db="EMBL/GenBank/DDBJ databases">
        <title>Genome sequence of the ascomycete fungus Penicillium subrubescens.</title>
        <authorList>
            <person name="De Vries R.P."/>
            <person name="Peng M."/>
            <person name="Dilokpimol A."/>
            <person name="Hilden K."/>
            <person name="Makela M.R."/>
            <person name="Grigoriev I."/>
            <person name="Riley R."/>
            <person name="Granchi Z."/>
        </authorList>
    </citation>
    <scope>NUCLEOTIDE SEQUENCE [LARGE SCALE GENOMIC DNA]</scope>
    <source>
        <strain evidence="3 4">CBS 132785</strain>
    </source>
</reference>
<dbReference type="AlphaFoldDB" id="A0A1Q5UGS2"/>
<evidence type="ECO:0000256" key="2">
    <source>
        <dbReference type="SAM" id="SignalP"/>
    </source>
</evidence>
<proteinExistence type="predicted"/>
<dbReference type="OrthoDB" id="5419608at2759"/>
<accession>A0A1Q5UGS2</accession>
<comment type="caution">
    <text evidence="3">The sequence shown here is derived from an EMBL/GenBank/DDBJ whole genome shotgun (WGS) entry which is preliminary data.</text>
</comment>
<evidence type="ECO:0000313" key="3">
    <source>
        <dbReference type="EMBL" id="OKP11653.1"/>
    </source>
</evidence>
<protein>
    <submittedName>
        <fullName evidence="3">Uncharacterized protein</fullName>
    </submittedName>
</protein>
<evidence type="ECO:0000256" key="1">
    <source>
        <dbReference type="SAM" id="MobiDB-lite"/>
    </source>
</evidence>
<feature type="compositionally biased region" description="Low complexity" evidence="1">
    <location>
        <begin position="138"/>
        <end position="170"/>
    </location>
</feature>